<keyword evidence="3" id="KW-1185">Reference proteome</keyword>
<evidence type="ECO:0000313" key="3">
    <source>
        <dbReference type="Proteomes" id="UP000325516"/>
    </source>
</evidence>
<dbReference type="InterPro" id="IPR011335">
    <property type="entry name" value="Restrct_endonuc-II-like"/>
</dbReference>
<reference evidence="3" key="1">
    <citation type="submission" date="2019-09" db="EMBL/GenBank/DDBJ databases">
        <title>Mumia zhuanghuii sp. nov. isolated from the intestinal contents of plateau pika (Ochotona curzoniae) in the Qinghai-Tibet plateau of China.</title>
        <authorList>
            <person name="Tian Z."/>
        </authorList>
    </citation>
    <scope>NUCLEOTIDE SEQUENCE [LARGE SCALE GENOMIC DNA]</scope>
    <source>
        <strain evidence="3">L-031</strain>
    </source>
</reference>
<dbReference type="Gene3D" id="3.40.960.10">
    <property type="entry name" value="VSR Endonuclease"/>
    <property type="match status" value="1"/>
</dbReference>
<dbReference type="KEGG" id="mlz:F6J85_04015"/>
<dbReference type="SUPFAM" id="SSF52980">
    <property type="entry name" value="Restriction endonuclease-like"/>
    <property type="match status" value="1"/>
</dbReference>
<dbReference type="RefSeq" id="WP_150923932.1">
    <property type="nucleotide sequence ID" value="NZ_CP044232.1"/>
</dbReference>
<protein>
    <submittedName>
        <fullName evidence="2">DUF559 domain-containing protein</fullName>
    </submittedName>
</protein>
<dbReference type="EMBL" id="CP044232">
    <property type="protein sequence ID" value="QEW02345.1"/>
    <property type="molecule type" value="Genomic_DNA"/>
</dbReference>
<evidence type="ECO:0000313" key="2">
    <source>
        <dbReference type="EMBL" id="QEW02345.1"/>
    </source>
</evidence>
<sequence>MQDVTAWLRGQGGIAHREAALDAGFSPARLRAAVGPHTGITRVRRVWLALPEAPPAELTAARTGGRIACVSLARRRGWWMTDDVDGRMHLALRPHGRSDGLQEFDGVVHWATPIAPVSGHALEESVEDALAHVASCLPRADALAVWESAVRIERLHVDALRRVRWSTQDAAWCAGRVTGLSDSGLETFFTYRLSAWGVPFRQQVILAGRPVDVLIGDRLVVQVDGYRFHSGSADRTRDVAHDAELRLRGYTVLRFTYAQVMHDWPAVARTVARAMAAGAHLAP</sequence>
<accession>A0A5J6L1H3</accession>
<organism evidence="2 3">
    <name type="scientific">Microbacterium lushaniae</name>
    <dbReference type="NCBI Taxonomy" id="2614639"/>
    <lineage>
        <taxon>Bacteria</taxon>
        <taxon>Bacillati</taxon>
        <taxon>Actinomycetota</taxon>
        <taxon>Actinomycetes</taxon>
        <taxon>Micrococcales</taxon>
        <taxon>Microbacteriaceae</taxon>
        <taxon>Microbacterium</taxon>
    </lineage>
</organism>
<dbReference type="Proteomes" id="UP000325516">
    <property type="component" value="Chromosome"/>
</dbReference>
<feature type="domain" description="DUF559" evidence="1">
    <location>
        <begin position="197"/>
        <end position="274"/>
    </location>
</feature>
<evidence type="ECO:0000259" key="1">
    <source>
        <dbReference type="Pfam" id="PF04480"/>
    </source>
</evidence>
<gene>
    <name evidence="2" type="ORF">F6J85_04015</name>
</gene>
<proteinExistence type="predicted"/>
<dbReference type="Pfam" id="PF04480">
    <property type="entry name" value="DUF559"/>
    <property type="match status" value="1"/>
</dbReference>
<dbReference type="AlphaFoldDB" id="A0A5J6L1H3"/>
<name>A0A5J6L1H3_9MICO</name>
<dbReference type="InterPro" id="IPR007569">
    <property type="entry name" value="DUF559"/>
</dbReference>